<dbReference type="SUPFAM" id="SSF52540">
    <property type="entry name" value="P-loop containing nucleoside triphosphate hydrolases"/>
    <property type="match status" value="1"/>
</dbReference>
<dbReference type="PANTHER" id="PTHR36681">
    <property type="entry name" value="NUCLEAR GTPASE, GERMINAL CENTER-ASSOCIATED, TANDEM DUPLICATE 3"/>
    <property type="match status" value="1"/>
</dbReference>
<dbReference type="Gene3D" id="3.40.50.300">
    <property type="entry name" value="P-loop containing nucleotide triphosphate hydrolases"/>
    <property type="match status" value="1"/>
</dbReference>
<feature type="domain" description="Dynamin N-terminal" evidence="2">
    <location>
        <begin position="440"/>
        <end position="679"/>
    </location>
</feature>
<feature type="region of interest" description="Disordered" evidence="1">
    <location>
        <begin position="1"/>
        <end position="204"/>
    </location>
</feature>
<gene>
    <name evidence="4" type="ORF">B0J13DRAFT_559489</name>
</gene>
<dbReference type="OrthoDB" id="3598281at2759"/>
<evidence type="ECO:0000313" key="4">
    <source>
        <dbReference type="EMBL" id="KAH7137329.1"/>
    </source>
</evidence>
<dbReference type="InterPro" id="IPR027417">
    <property type="entry name" value="P-loop_NTPase"/>
</dbReference>
<proteinExistence type="predicted"/>
<organism evidence="4 5">
    <name type="scientific">Dactylonectria estremocensis</name>
    <dbReference type="NCBI Taxonomy" id="1079267"/>
    <lineage>
        <taxon>Eukaryota</taxon>
        <taxon>Fungi</taxon>
        <taxon>Dikarya</taxon>
        <taxon>Ascomycota</taxon>
        <taxon>Pezizomycotina</taxon>
        <taxon>Sordariomycetes</taxon>
        <taxon>Hypocreomycetidae</taxon>
        <taxon>Hypocreales</taxon>
        <taxon>Nectriaceae</taxon>
        <taxon>Dactylonectria</taxon>
    </lineage>
</organism>
<feature type="domain" description="DUF7605" evidence="3">
    <location>
        <begin position="912"/>
        <end position="1091"/>
    </location>
</feature>
<feature type="compositionally biased region" description="Low complexity" evidence="1">
    <location>
        <begin position="268"/>
        <end position="283"/>
    </location>
</feature>
<evidence type="ECO:0000259" key="3">
    <source>
        <dbReference type="Pfam" id="PF24564"/>
    </source>
</evidence>
<feature type="compositionally biased region" description="Polar residues" evidence="1">
    <location>
        <begin position="138"/>
        <end position="157"/>
    </location>
</feature>
<name>A0A9P9J0T0_9HYPO</name>
<dbReference type="AlphaFoldDB" id="A0A9P9J0T0"/>
<protein>
    <submittedName>
        <fullName evidence="4">Uncharacterized protein</fullName>
    </submittedName>
</protein>
<evidence type="ECO:0000259" key="2">
    <source>
        <dbReference type="Pfam" id="PF00350"/>
    </source>
</evidence>
<evidence type="ECO:0000256" key="1">
    <source>
        <dbReference type="SAM" id="MobiDB-lite"/>
    </source>
</evidence>
<feature type="compositionally biased region" description="Polar residues" evidence="1">
    <location>
        <begin position="86"/>
        <end position="117"/>
    </location>
</feature>
<reference evidence="4" key="1">
    <citation type="journal article" date="2021" name="Nat. Commun.">
        <title>Genetic determinants of endophytism in the Arabidopsis root mycobiome.</title>
        <authorList>
            <person name="Mesny F."/>
            <person name="Miyauchi S."/>
            <person name="Thiergart T."/>
            <person name="Pickel B."/>
            <person name="Atanasova L."/>
            <person name="Karlsson M."/>
            <person name="Huettel B."/>
            <person name="Barry K.W."/>
            <person name="Haridas S."/>
            <person name="Chen C."/>
            <person name="Bauer D."/>
            <person name="Andreopoulos W."/>
            <person name="Pangilinan J."/>
            <person name="LaButti K."/>
            <person name="Riley R."/>
            <person name="Lipzen A."/>
            <person name="Clum A."/>
            <person name="Drula E."/>
            <person name="Henrissat B."/>
            <person name="Kohler A."/>
            <person name="Grigoriev I.V."/>
            <person name="Martin F.M."/>
            <person name="Hacquard S."/>
        </authorList>
    </citation>
    <scope>NUCLEOTIDE SEQUENCE</scope>
    <source>
        <strain evidence="4">MPI-CAGE-AT-0021</strain>
    </source>
</reference>
<evidence type="ECO:0000313" key="5">
    <source>
        <dbReference type="Proteomes" id="UP000717696"/>
    </source>
</evidence>
<feature type="region of interest" description="Disordered" evidence="1">
    <location>
        <begin position="260"/>
        <end position="290"/>
    </location>
</feature>
<feature type="compositionally biased region" description="Polar residues" evidence="1">
    <location>
        <begin position="9"/>
        <end position="38"/>
    </location>
</feature>
<feature type="compositionally biased region" description="Low complexity" evidence="1">
    <location>
        <begin position="318"/>
        <end position="339"/>
    </location>
</feature>
<sequence>MAVPPTTPPSAQLRSLSLGSQNSSGDTQHQAAANQPTTPALDFSFGSPESRVNSTPGSFIFGQPSSPLIADPTASNPASSPPKRLSTPNGQDSSRSPGFSFGTTDAASRPVSATSLFRGSPGSPFRFQAAGDKAPLPSANSTSSLRTPDRQGSSPGSVFQFGAFRGETSLPLADSATSRRTPTKSTSNPIGPIPTEFEGLEDRDSSSLALVASSLPPASQQNSSPVPVFHFGAFGNGNSSSTSTWASSSAPFSFSSLHNITPLPSPTPSRGSSPQPSSASLQPPFRPLSNSAITSHTALTTSSSALEFSLQVPATPPSTGRSRTLSLGSSPSSTPGQPRDTTPGTQQRLTGVSSAPVSAPETSNSNLPYDAQAETAPSHPFFTPLFQTALKSGSRIANRALTAMEQLRDCGLTDSDATLKRLMEDARSLRRFQGSDTRTIAVLGDSGEGKSSLINSLLHVPEIAQTADIGSACTSVVTEYRQKKAEHVAPITIEVEYLSASGMKELVNELLWSFRQLYLPGVESDDTPEQDYARYLRESDQAWSALQSAFRHQRGFTKDFLRDMSEGALEKITTQVLQWVEEIEWPSGGNDGFWVSTAQTAEECCEKTKVFMHDKYWPFTKIIRVYLNSQVLRTGVVLADLPGLQDTNMARVRATQDYLIKCDNIFIVAKISRAITDQSLKTSLFWVLSRHVPMEWEQSGSKNFKLAVVCTKSEELNREKARTEFCGPNKRISSETMTELDNEMKMAKAAGDRPRKKATKRKQELLLIQARNDHVKQGLRQAYAADMEGKTLDVFCVSNTMYQKYSQKGNTECVMASGIPELRRFCHSMTADAQLGEAKHFLQSKLSTLLNSLQLWTNSFQDDQLEQDVDLKEQVYLQLNERIQEIRSLVGRFRQDFNKCFQEQIMNLLVGREQHWERAASIEGRRWQSWHFTQYRAWCHNNGNHQTPKRDPEDWNAKIIWKMRMELEFQWDLVEEEVAVVFSGLLEQTQKFLNDLEFTIRNKTTSDHATLLVSSIDSQVRNFEYLIKREERVFLGEVKAIRRYASDSNINSFILKEMIPSYRSASSERGTGMSGRQKAIIQGHIEGGNLFPNLGISLSTSMEELIRMTGERLQQIFNTVWLSIKSDVDMVFHNQANVQNSRTESDEKKEQLLKKLAVEVNGFKEEHGLLLQTIEML</sequence>
<feature type="compositionally biased region" description="Polar residues" evidence="1">
    <location>
        <begin position="340"/>
        <end position="366"/>
    </location>
</feature>
<dbReference type="Pfam" id="PF00350">
    <property type="entry name" value="Dynamin_N"/>
    <property type="match status" value="1"/>
</dbReference>
<dbReference type="InterPro" id="IPR056024">
    <property type="entry name" value="DUF7605"/>
</dbReference>
<dbReference type="Pfam" id="PF24564">
    <property type="entry name" value="DUF7605"/>
    <property type="match status" value="1"/>
</dbReference>
<feature type="region of interest" description="Disordered" evidence="1">
    <location>
        <begin position="312"/>
        <end position="366"/>
    </location>
</feature>
<dbReference type="Proteomes" id="UP000717696">
    <property type="component" value="Unassembled WGS sequence"/>
</dbReference>
<comment type="caution">
    <text evidence="4">The sequence shown here is derived from an EMBL/GenBank/DDBJ whole genome shotgun (WGS) entry which is preliminary data.</text>
</comment>
<feature type="compositionally biased region" description="Polar residues" evidence="1">
    <location>
        <begin position="175"/>
        <end position="189"/>
    </location>
</feature>
<dbReference type="PANTHER" id="PTHR36681:SF3">
    <property type="entry name" value="NUCLEAR GTPASE, GERMINAL CENTER-ASSOCIATED, TANDEM DUPLICATE 3"/>
    <property type="match status" value="1"/>
</dbReference>
<keyword evidence="5" id="KW-1185">Reference proteome</keyword>
<dbReference type="EMBL" id="JAGMUU010000015">
    <property type="protein sequence ID" value="KAH7137329.1"/>
    <property type="molecule type" value="Genomic_DNA"/>
</dbReference>
<dbReference type="InterPro" id="IPR045063">
    <property type="entry name" value="Dynamin_N"/>
</dbReference>
<accession>A0A9P9J0T0</accession>